<dbReference type="Proteomes" id="UP001566132">
    <property type="component" value="Unassembled WGS sequence"/>
</dbReference>
<evidence type="ECO:0000256" key="8">
    <source>
        <dbReference type="ARBA" id="ARBA00023065"/>
    </source>
</evidence>
<gene>
    <name evidence="13" type="ORF">ABEB36_008352</name>
</gene>
<dbReference type="Gene3D" id="1.10.287.820">
    <property type="entry name" value="Acid-sensing ion channel domain"/>
    <property type="match status" value="1"/>
</dbReference>
<keyword evidence="7" id="KW-0915">Sodium</keyword>
<sequence>MNYFSENTEFAPSAYNDTLTTEWSADFGFDEDAGIETYPRRALLSGSLNSLEVNLSVNNTDLDYGCTHFQGYKVVLHSPHRFPTVNSHYFRIPLKKSVSAAISPAQLKTSDDVLQYSIRKRKCFFQTDKKLKYFSKYSQNNCRLECFLNLTMDMCGCVEFFMPSK</sequence>
<dbReference type="GO" id="GO:0005272">
    <property type="term" value="F:sodium channel activity"/>
    <property type="evidence" value="ECO:0007669"/>
    <property type="project" value="UniProtKB-KW"/>
</dbReference>
<keyword evidence="6" id="KW-1133">Transmembrane helix</keyword>
<evidence type="ECO:0000256" key="11">
    <source>
        <dbReference type="ARBA" id="ARBA00023303"/>
    </source>
</evidence>
<dbReference type="PANTHER" id="PTHR11690">
    <property type="entry name" value="AMILORIDE-SENSITIVE SODIUM CHANNEL-RELATED"/>
    <property type="match status" value="1"/>
</dbReference>
<evidence type="ECO:0000256" key="7">
    <source>
        <dbReference type="ARBA" id="ARBA00023053"/>
    </source>
</evidence>
<evidence type="ECO:0000313" key="13">
    <source>
        <dbReference type="EMBL" id="KAL1497371.1"/>
    </source>
</evidence>
<evidence type="ECO:0000256" key="5">
    <source>
        <dbReference type="ARBA" id="ARBA00022692"/>
    </source>
</evidence>
<comment type="subcellular location">
    <subcellularLocation>
        <location evidence="1">Membrane</location>
        <topology evidence="1">Multi-pass membrane protein</topology>
    </subcellularLocation>
</comment>
<protein>
    <submittedName>
        <fullName evidence="13">Uncharacterized protein</fullName>
    </submittedName>
</protein>
<dbReference type="Pfam" id="PF00858">
    <property type="entry name" value="ASC"/>
    <property type="match status" value="1"/>
</dbReference>
<evidence type="ECO:0000256" key="10">
    <source>
        <dbReference type="ARBA" id="ARBA00023201"/>
    </source>
</evidence>
<evidence type="ECO:0000256" key="12">
    <source>
        <dbReference type="RuleBase" id="RU000679"/>
    </source>
</evidence>
<dbReference type="EMBL" id="JBDJPC010000006">
    <property type="protein sequence ID" value="KAL1497371.1"/>
    <property type="molecule type" value="Genomic_DNA"/>
</dbReference>
<keyword evidence="3 12" id="KW-0813">Transport</keyword>
<organism evidence="13 14">
    <name type="scientific">Hypothenemus hampei</name>
    <name type="common">Coffee berry borer</name>
    <dbReference type="NCBI Taxonomy" id="57062"/>
    <lineage>
        <taxon>Eukaryota</taxon>
        <taxon>Metazoa</taxon>
        <taxon>Ecdysozoa</taxon>
        <taxon>Arthropoda</taxon>
        <taxon>Hexapoda</taxon>
        <taxon>Insecta</taxon>
        <taxon>Pterygota</taxon>
        <taxon>Neoptera</taxon>
        <taxon>Endopterygota</taxon>
        <taxon>Coleoptera</taxon>
        <taxon>Polyphaga</taxon>
        <taxon>Cucujiformia</taxon>
        <taxon>Curculionidae</taxon>
        <taxon>Scolytinae</taxon>
        <taxon>Hypothenemus</taxon>
    </lineage>
</organism>
<dbReference type="AlphaFoldDB" id="A0ABD1ELN5"/>
<accession>A0ABD1ELN5</accession>
<evidence type="ECO:0000256" key="9">
    <source>
        <dbReference type="ARBA" id="ARBA00023136"/>
    </source>
</evidence>
<keyword evidence="14" id="KW-1185">Reference proteome</keyword>
<keyword evidence="10 12" id="KW-0739">Sodium transport</keyword>
<evidence type="ECO:0000313" key="14">
    <source>
        <dbReference type="Proteomes" id="UP001566132"/>
    </source>
</evidence>
<evidence type="ECO:0000256" key="1">
    <source>
        <dbReference type="ARBA" id="ARBA00004141"/>
    </source>
</evidence>
<proteinExistence type="inferred from homology"/>
<dbReference type="GO" id="GO:0016020">
    <property type="term" value="C:membrane"/>
    <property type="evidence" value="ECO:0007669"/>
    <property type="project" value="UniProtKB-SubCell"/>
</dbReference>
<evidence type="ECO:0000256" key="4">
    <source>
        <dbReference type="ARBA" id="ARBA00022461"/>
    </source>
</evidence>
<keyword evidence="11 12" id="KW-0407">Ion channel</keyword>
<keyword evidence="4 12" id="KW-0894">Sodium channel</keyword>
<comment type="caution">
    <text evidence="13">The sequence shown here is derived from an EMBL/GenBank/DDBJ whole genome shotgun (WGS) entry which is preliminary data.</text>
</comment>
<evidence type="ECO:0000256" key="3">
    <source>
        <dbReference type="ARBA" id="ARBA00022448"/>
    </source>
</evidence>
<keyword evidence="9" id="KW-0472">Membrane</keyword>
<name>A0ABD1ELN5_HYPHA</name>
<dbReference type="InterPro" id="IPR001873">
    <property type="entry name" value="ENaC"/>
</dbReference>
<evidence type="ECO:0000256" key="2">
    <source>
        <dbReference type="ARBA" id="ARBA00007193"/>
    </source>
</evidence>
<reference evidence="13 14" key="1">
    <citation type="submission" date="2024-05" db="EMBL/GenBank/DDBJ databases">
        <title>Genetic variation in Jamaican populations of the coffee berry borer (Hypothenemus hampei).</title>
        <authorList>
            <person name="Errbii M."/>
            <person name="Myrie A."/>
        </authorList>
    </citation>
    <scope>NUCLEOTIDE SEQUENCE [LARGE SCALE GENOMIC DNA]</scope>
    <source>
        <strain evidence="13">JA-Hopewell-2020-01-JO</strain>
        <tissue evidence="13">Whole body</tissue>
    </source>
</reference>
<evidence type="ECO:0000256" key="6">
    <source>
        <dbReference type="ARBA" id="ARBA00022989"/>
    </source>
</evidence>
<keyword evidence="5 12" id="KW-0812">Transmembrane</keyword>
<comment type="similarity">
    <text evidence="2 12">Belongs to the amiloride-sensitive sodium channel (TC 1.A.6) family.</text>
</comment>
<keyword evidence="8 12" id="KW-0406">Ion transport</keyword>
<dbReference type="PANTHER" id="PTHR11690:SF288">
    <property type="entry name" value="AMILORIDE-SENSITIVE NA+ CHANNEL-RELATED"/>
    <property type="match status" value="1"/>
</dbReference>